<gene>
    <name evidence="1" type="ORF">PISMIDRAFT_17552</name>
</gene>
<reference evidence="1 2" key="1">
    <citation type="submission" date="2014-04" db="EMBL/GenBank/DDBJ databases">
        <authorList>
            <consortium name="DOE Joint Genome Institute"/>
            <person name="Kuo A."/>
            <person name="Kohler A."/>
            <person name="Costa M.D."/>
            <person name="Nagy L.G."/>
            <person name="Floudas D."/>
            <person name="Copeland A."/>
            <person name="Barry K.W."/>
            <person name="Cichocki N."/>
            <person name="Veneault-Fourrey C."/>
            <person name="LaButti K."/>
            <person name="Lindquist E.A."/>
            <person name="Lipzen A."/>
            <person name="Lundell T."/>
            <person name="Morin E."/>
            <person name="Murat C."/>
            <person name="Sun H."/>
            <person name="Tunlid A."/>
            <person name="Henrissat B."/>
            <person name="Grigoriev I.V."/>
            <person name="Hibbett D.S."/>
            <person name="Martin F."/>
            <person name="Nordberg H.P."/>
            <person name="Cantor M.N."/>
            <person name="Hua S.X."/>
        </authorList>
    </citation>
    <scope>NUCLEOTIDE SEQUENCE [LARGE SCALE GENOMIC DNA]</scope>
    <source>
        <strain evidence="1 2">441</strain>
    </source>
</reference>
<dbReference type="HOGENOM" id="CLU_2109957_0_0_1"/>
<name>A0A0C9YJU8_9AGAM</name>
<keyword evidence="2" id="KW-1185">Reference proteome</keyword>
<dbReference type="InterPro" id="IPR036322">
    <property type="entry name" value="WD40_repeat_dom_sf"/>
</dbReference>
<dbReference type="InterPro" id="IPR001680">
    <property type="entry name" value="WD40_rpt"/>
</dbReference>
<evidence type="ECO:0000313" key="1">
    <source>
        <dbReference type="EMBL" id="KIK14069.1"/>
    </source>
</evidence>
<organism evidence="1 2">
    <name type="scientific">Pisolithus microcarpus 441</name>
    <dbReference type="NCBI Taxonomy" id="765257"/>
    <lineage>
        <taxon>Eukaryota</taxon>
        <taxon>Fungi</taxon>
        <taxon>Dikarya</taxon>
        <taxon>Basidiomycota</taxon>
        <taxon>Agaricomycotina</taxon>
        <taxon>Agaricomycetes</taxon>
        <taxon>Agaricomycetidae</taxon>
        <taxon>Boletales</taxon>
        <taxon>Sclerodermatineae</taxon>
        <taxon>Pisolithaceae</taxon>
        <taxon>Pisolithus</taxon>
    </lineage>
</organism>
<dbReference type="Pfam" id="PF00400">
    <property type="entry name" value="WD40"/>
    <property type="match status" value="1"/>
</dbReference>
<dbReference type="SUPFAM" id="SSF50978">
    <property type="entry name" value="WD40 repeat-like"/>
    <property type="match status" value="1"/>
</dbReference>
<dbReference type="Proteomes" id="UP000054018">
    <property type="component" value="Unassembled WGS sequence"/>
</dbReference>
<proteinExistence type="predicted"/>
<reference evidence="2" key="2">
    <citation type="submission" date="2015-01" db="EMBL/GenBank/DDBJ databases">
        <title>Evolutionary Origins and Diversification of the Mycorrhizal Mutualists.</title>
        <authorList>
            <consortium name="DOE Joint Genome Institute"/>
            <consortium name="Mycorrhizal Genomics Consortium"/>
            <person name="Kohler A."/>
            <person name="Kuo A."/>
            <person name="Nagy L.G."/>
            <person name="Floudas D."/>
            <person name="Copeland A."/>
            <person name="Barry K.W."/>
            <person name="Cichocki N."/>
            <person name="Veneault-Fourrey C."/>
            <person name="LaButti K."/>
            <person name="Lindquist E.A."/>
            <person name="Lipzen A."/>
            <person name="Lundell T."/>
            <person name="Morin E."/>
            <person name="Murat C."/>
            <person name="Riley R."/>
            <person name="Ohm R."/>
            <person name="Sun H."/>
            <person name="Tunlid A."/>
            <person name="Henrissat B."/>
            <person name="Grigoriev I.V."/>
            <person name="Hibbett D.S."/>
            <person name="Martin F."/>
        </authorList>
    </citation>
    <scope>NUCLEOTIDE SEQUENCE [LARGE SCALE GENOMIC DNA]</scope>
    <source>
        <strain evidence="2">441</strain>
    </source>
</reference>
<dbReference type="EMBL" id="KN833957">
    <property type="protein sequence ID" value="KIK14069.1"/>
    <property type="molecule type" value="Genomic_DNA"/>
</dbReference>
<dbReference type="Gene3D" id="2.130.10.10">
    <property type="entry name" value="YVTN repeat-like/Quinoprotein amine dehydrogenase"/>
    <property type="match status" value="1"/>
</dbReference>
<accession>A0A0C9YJU8</accession>
<dbReference type="AlphaFoldDB" id="A0A0C9YJU8"/>
<dbReference type="InterPro" id="IPR015943">
    <property type="entry name" value="WD40/YVTN_repeat-like_dom_sf"/>
</dbReference>
<dbReference type="OrthoDB" id="10248252at2759"/>
<evidence type="ECO:0000313" key="2">
    <source>
        <dbReference type="Proteomes" id="UP000054018"/>
    </source>
</evidence>
<protein>
    <submittedName>
        <fullName evidence="1">Uncharacterized protein</fullName>
    </submittedName>
</protein>
<sequence length="115" mass="12327">MPTMIFVNGGLKMDGNTVRGSSGVWSIAASQDGQWIVSGDSRKTATIWNATMLDKVFNVQCSDSVYAIDISSDCTKFAAADWADVRIFGIASGTQLLRALSRHYVVGVKFSPDGS</sequence>